<dbReference type="GO" id="GO:0005634">
    <property type="term" value="C:nucleus"/>
    <property type="evidence" value="ECO:0007669"/>
    <property type="project" value="UniProtKB-SubCell"/>
</dbReference>
<comment type="similarity">
    <text evidence="2">Belongs to the eukaryotic/archaeal RNase P protein component 1 family.</text>
</comment>
<evidence type="ECO:0000256" key="3">
    <source>
        <dbReference type="PIRNR" id="PIRNR027081"/>
    </source>
</evidence>
<dbReference type="Pfam" id="PF01868">
    <property type="entry name" value="RNase_P-MRP_p29"/>
    <property type="match status" value="1"/>
</dbReference>
<keyword evidence="3" id="KW-0819">tRNA processing</keyword>
<evidence type="ECO:0000313" key="6">
    <source>
        <dbReference type="Proteomes" id="UP000001197"/>
    </source>
</evidence>
<dbReference type="STRING" id="515849.A0A090CLI2"/>
<dbReference type="AlphaFoldDB" id="A0A090CLI2"/>
<evidence type="ECO:0000313" key="5">
    <source>
        <dbReference type="EMBL" id="CDP26804.1"/>
    </source>
</evidence>
<evidence type="ECO:0000256" key="4">
    <source>
        <dbReference type="SAM" id="MobiDB-lite"/>
    </source>
</evidence>
<accession>A0A090CLI2</accession>
<dbReference type="InParanoid" id="A0A090CLI2"/>
<feature type="compositionally biased region" description="Polar residues" evidence="4">
    <location>
        <begin position="21"/>
        <end position="40"/>
    </location>
</feature>
<dbReference type="EMBL" id="FO904938">
    <property type="protein sequence ID" value="CDP26804.1"/>
    <property type="molecule type" value="Genomic_DNA"/>
</dbReference>
<dbReference type="PANTHER" id="PTHR13348">
    <property type="entry name" value="RIBONUCLEASE P SUBUNIT P29"/>
    <property type="match status" value="1"/>
</dbReference>
<protein>
    <recommendedName>
        <fullName evidence="3">Ribonuclease P protein subunit</fullName>
    </recommendedName>
</protein>
<sequence length="291" mass="32484">MLNSQAPKLFGVNCPSCPNWSSTQKKSHPLSQSHSPTQELQLHHHPSTATHTSSRITMIVPTKKDHQSIAADLLNRAFEPEEATKILTEKVIQRPLFLCPTSPPPADARRARHLAAKRAKEQRRAKALKPKPISATQRKKQGLYRIPKQGQKYALFEPLHNLWLGYIREILGSEVYTGGEAAAAKLASADFHGAGVEVVRSGCVSRVGIKGIVVKDGKFAFEMITVKNKVKVVPKEGTIFRVEVPVPVITKTGEEEKKESRMVFELHGDQFQFRSADRATRKFRAHFSKTL</sequence>
<dbReference type="InterPro" id="IPR016848">
    <property type="entry name" value="RNase_P/MRP_Rpp29-subunit"/>
</dbReference>
<dbReference type="Proteomes" id="UP000001197">
    <property type="component" value="Chromosome 3"/>
</dbReference>
<dbReference type="eggNOG" id="KOG4046">
    <property type="taxonomic scope" value="Eukaryota"/>
</dbReference>
<dbReference type="GO" id="GO:0030677">
    <property type="term" value="C:ribonuclease P complex"/>
    <property type="evidence" value="ECO:0007669"/>
    <property type="project" value="InterPro"/>
</dbReference>
<evidence type="ECO:0000256" key="1">
    <source>
        <dbReference type="ARBA" id="ARBA00004123"/>
    </source>
</evidence>
<dbReference type="InterPro" id="IPR023534">
    <property type="entry name" value="Rof/RNase_P-like"/>
</dbReference>
<dbReference type="SUPFAM" id="SSF101744">
    <property type="entry name" value="Rof/RNase P subunit-like"/>
    <property type="match status" value="1"/>
</dbReference>
<dbReference type="GO" id="GO:0033204">
    <property type="term" value="F:ribonuclease P RNA binding"/>
    <property type="evidence" value="ECO:0007669"/>
    <property type="project" value="InterPro"/>
</dbReference>
<dbReference type="PIRSF" id="PIRSF027081">
    <property type="entry name" value="RNase_P/MRP_p29_subunit"/>
    <property type="match status" value="1"/>
</dbReference>
<dbReference type="InterPro" id="IPR036980">
    <property type="entry name" value="RNase_P/MRP_Rpp29_sf"/>
</dbReference>
<proteinExistence type="inferred from homology"/>
<name>A0A090CLI2_PODAN</name>
<dbReference type="GO" id="GO:0006364">
    <property type="term" value="P:rRNA processing"/>
    <property type="evidence" value="ECO:0007669"/>
    <property type="project" value="TreeGrafter"/>
</dbReference>
<dbReference type="GO" id="GO:0001682">
    <property type="term" value="P:tRNA 5'-leader removal"/>
    <property type="evidence" value="ECO:0007669"/>
    <property type="project" value="InterPro"/>
</dbReference>
<keyword evidence="6" id="KW-1185">Reference proteome</keyword>
<reference evidence="6" key="2">
    <citation type="journal article" date="2014" name="Genetics">
        <title>Maintaining two mating types: Structure of the mating type locus and its role in heterokaryosis in Podospora anserina.</title>
        <authorList>
            <person name="Grognet P."/>
            <person name="Bidard F."/>
            <person name="Kuchly C."/>
            <person name="Tong L.C.H."/>
            <person name="Coppin E."/>
            <person name="Benkhali J.A."/>
            <person name="Couloux A."/>
            <person name="Wincker P."/>
            <person name="Debuchy R."/>
            <person name="Silar P."/>
        </authorList>
    </citation>
    <scope>GENOME REANNOTATION</scope>
    <source>
        <strain evidence="6">S / ATCC MYA-4624 / DSM 980 / FGSC 10383</strain>
    </source>
</reference>
<dbReference type="GO" id="GO:0000172">
    <property type="term" value="C:ribonuclease MRP complex"/>
    <property type="evidence" value="ECO:0007669"/>
    <property type="project" value="InterPro"/>
</dbReference>
<organism evidence="5 6">
    <name type="scientific">Podospora anserina (strain S / ATCC MYA-4624 / DSM 980 / FGSC 10383)</name>
    <name type="common">Pleurage anserina</name>
    <dbReference type="NCBI Taxonomy" id="515849"/>
    <lineage>
        <taxon>Eukaryota</taxon>
        <taxon>Fungi</taxon>
        <taxon>Dikarya</taxon>
        <taxon>Ascomycota</taxon>
        <taxon>Pezizomycotina</taxon>
        <taxon>Sordariomycetes</taxon>
        <taxon>Sordariomycetidae</taxon>
        <taxon>Sordariales</taxon>
        <taxon>Podosporaceae</taxon>
        <taxon>Podospora</taxon>
        <taxon>Podospora anserina</taxon>
    </lineage>
</organism>
<feature type="region of interest" description="Disordered" evidence="4">
    <location>
        <begin position="21"/>
        <end position="54"/>
    </location>
</feature>
<comment type="subcellular location">
    <subcellularLocation>
        <location evidence="1">Nucleus</location>
    </subcellularLocation>
</comment>
<dbReference type="InterPro" id="IPR002730">
    <property type="entry name" value="Rpp29/RNP1"/>
</dbReference>
<reference evidence="5 6" key="1">
    <citation type="journal article" date="2008" name="Genome Biol.">
        <title>The genome sequence of the model ascomycete fungus Podospora anserina.</title>
        <authorList>
            <person name="Espagne E."/>
            <person name="Lespinet O."/>
            <person name="Malagnac F."/>
            <person name="Da Silva C."/>
            <person name="Jaillon O."/>
            <person name="Porcel B.M."/>
            <person name="Couloux A."/>
            <person name="Aury J.-M."/>
            <person name="Segurens B."/>
            <person name="Poulain J."/>
            <person name="Anthouard V."/>
            <person name="Grossetete S."/>
            <person name="Khalili H."/>
            <person name="Coppin E."/>
            <person name="Dequard-Chablat M."/>
            <person name="Picard M."/>
            <person name="Contamine V."/>
            <person name="Arnaise S."/>
            <person name="Bourdais A."/>
            <person name="Berteaux-Lecellier V."/>
            <person name="Gautheret D."/>
            <person name="de Vries R.P."/>
            <person name="Battaglia E."/>
            <person name="Coutinho P.M."/>
            <person name="Danchin E.G.J."/>
            <person name="Henrissat B."/>
            <person name="El Khoury R."/>
            <person name="Sainsard-Chanet A."/>
            <person name="Boivin A."/>
            <person name="Pinan-Lucarre B."/>
            <person name="Sellem C.H."/>
            <person name="Debuchy R."/>
            <person name="Wincker P."/>
            <person name="Weissenbach J."/>
            <person name="Silar P."/>
        </authorList>
    </citation>
    <scope>NUCLEOTIDE SEQUENCE [LARGE SCALE GENOMIC DNA]</scope>
    <source>
        <strain evidence="6">S / ATCC MYA-4624 / DSM 980 / FGSC 10383</strain>
    </source>
</reference>
<dbReference type="Gene3D" id="2.30.30.210">
    <property type="entry name" value="Ribonuclease P/MRP, subunit p29"/>
    <property type="match status" value="1"/>
</dbReference>
<evidence type="ECO:0000256" key="2">
    <source>
        <dbReference type="ARBA" id="ARBA00006181"/>
    </source>
</evidence>
<dbReference type="PANTHER" id="PTHR13348:SF0">
    <property type="entry name" value="RIBONUCLEASE P PROTEIN SUBUNIT P29"/>
    <property type="match status" value="1"/>
</dbReference>
<dbReference type="SMART" id="SM00538">
    <property type="entry name" value="POP4"/>
    <property type="match status" value="1"/>
</dbReference>
<keyword evidence="3" id="KW-0539">Nucleus</keyword>